<evidence type="ECO:0000313" key="2">
    <source>
        <dbReference type="Proteomes" id="UP000012153"/>
    </source>
</evidence>
<sequence>MQRNVSSIIIYFSEKSRNLNFTDQFLKCGNYCNLKNKSL</sequence>
<organism evidence="1 2">
    <name type="scientific">Leptospira noguchii serovar Autumnalis str. ZUN142</name>
    <dbReference type="NCBI Taxonomy" id="1085540"/>
    <lineage>
        <taxon>Bacteria</taxon>
        <taxon>Pseudomonadati</taxon>
        <taxon>Spirochaetota</taxon>
        <taxon>Spirochaetia</taxon>
        <taxon>Leptospirales</taxon>
        <taxon>Leptospiraceae</taxon>
        <taxon>Leptospira</taxon>
    </lineage>
</organism>
<dbReference type="Proteomes" id="UP000012153">
    <property type="component" value="Unassembled WGS sequence"/>
</dbReference>
<reference evidence="1 2" key="1">
    <citation type="submission" date="2013-01" db="EMBL/GenBank/DDBJ databases">
        <authorList>
            <person name="Harkins D.M."/>
            <person name="Durkin A.S."/>
            <person name="Brinkac L.M."/>
            <person name="Haft D.H."/>
            <person name="Selengut J.D."/>
            <person name="Sanka R."/>
            <person name="DePew J."/>
            <person name="Purushe J."/>
            <person name="Matthias M.A."/>
            <person name="Vinetz J.M."/>
            <person name="Sutton G.G."/>
            <person name="Nierman W.C."/>
            <person name="Fouts D.E."/>
        </authorList>
    </citation>
    <scope>NUCLEOTIDE SEQUENCE [LARGE SCALE GENOMIC DNA]</scope>
    <source>
        <strain evidence="1 2">ZUN142</strain>
    </source>
</reference>
<proteinExistence type="predicted"/>
<dbReference type="AlphaFoldDB" id="M6UIX2"/>
<name>M6UIX2_9LEPT</name>
<dbReference type="EMBL" id="AHOP02000006">
    <property type="protein sequence ID" value="EMO42771.1"/>
    <property type="molecule type" value="Genomic_DNA"/>
</dbReference>
<evidence type="ECO:0000313" key="1">
    <source>
        <dbReference type="EMBL" id="EMO42771.1"/>
    </source>
</evidence>
<comment type="caution">
    <text evidence="1">The sequence shown here is derived from an EMBL/GenBank/DDBJ whole genome shotgun (WGS) entry which is preliminary data.</text>
</comment>
<accession>M6UIX2</accession>
<gene>
    <name evidence="1" type="ORF">LEP1GSC186_1493</name>
</gene>
<protein>
    <submittedName>
        <fullName evidence="1">Uncharacterized protein</fullName>
    </submittedName>
</protein>